<sequence>MKYLLLFFCSTFYGQILHHQMISSQSKSATLSNGMLVKQTVGQQSVIGNSKGDFIVIQGFQQNYWAKLLTDVSIKGNLVVTTYPNPFITSINFEFSKPIKEISITVFDIGGRLLFNQLKEVREGMLTLDLSGLPNSLYLVKITNSEINQYVKIIKKSL</sequence>
<dbReference type="EMBL" id="JALNUB010000006">
    <property type="protein sequence ID" value="MCK8142448.1"/>
    <property type="molecule type" value="Genomic_DNA"/>
</dbReference>
<dbReference type="Pfam" id="PF18962">
    <property type="entry name" value="Por_Secre_tail"/>
    <property type="match status" value="1"/>
</dbReference>
<accession>A0A9X2BM33</accession>
<dbReference type="InterPro" id="IPR026444">
    <property type="entry name" value="Secre_tail"/>
</dbReference>
<protein>
    <submittedName>
        <fullName evidence="3">T9SS type A sorting domain-containing protein</fullName>
    </submittedName>
</protein>
<dbReference type="RefSeq" id="WP_248428561.1">
    <property type="nucleotide sequence ID" value="NZ_JALNUB010000006.1"/>
</dbReference>
<dbReference type="AlphaFoldDB" id="A0A9X2BM33"/>
<evidence type="ECO:0000313" key="3">
    <source>
        <dbReference type="EMBL" id="MCK8142448.1"/>
    </source>
</evidence>
<evidence type="ECO:0000313" key="4">
    <source>
        <dbReference type="Proteomes" id="UP001139260"/>
    </source>
</evidence>
<keyword evidence="4" id="KW-1185">Reference proteome</keyword>
<gene>
    <name evidence="3" type="ORF">MW871_11145</name>
</gene>
<evidence type="ECO:0000259" key="2">
    <source>
        <dbReference type="Pfam" id="PF18962"/>
    </source>
</evidence>
<dbReference type="Proteomes" id="UP001139260">
    <property type="component" value="Unassembled WGS sequence"/>
</dbReference>
<evidence type="ECO:0000256" key="1">
    <source>
        <dbReference type="ARBA" id="ARBA00022729"/>
    </source>
</evidence>
<comment type="caution">
    <text evidence="3">The sequence shown here is derived from an EMBL/GenBank/DDBJ whole genome shotgun (WGS) entry which is preliminary data.</text>
</comment>
<reference evidence="3" key="1">
    <citation type="submission" date="2022-04" db="EMBL/GenBank/DDBJ databases">
        <title>Flavobacterium pygoscelis sp. nov. isolated from Chinstrap chick (Pygoscelis antarcticus).</title>
        <authorList>
            <person name="Irgang R."/>
            <person name="Poblete-Morales M."/>
            <person name="Avendano-Herrera R."/>
        </authorList>
    </citation>
    <scope>NUCLEOTIDE SEQUENCE</scope>
    <source>
        <strain evidence="3">I-SCBP12n</strain>
    </source>
</reference>
<dbReference type="NCBIfam" id="TIGR04183">
    <property type="entry name" value="Por_Secre_tail"/>
    <property type="match status" value="1"/>
</dbReference>
<proteinExistence type="predicted"/>
<name>A0A9X2BM33_9FLAO</name>
<feature type="domain" description="Secretion system C-terminal sorting" evidence="2">
    <location>
        <begin position="83"/>
        <end position="154"/>
    </location>
</feature>
<organism evidence="3 4">
    <name type="scientific">Flavobacterium pygoscelis</name>
    <dbReference type="NCBI Taxonomy" id="2893176"/>
    <lineage>
        <taxon>Bacteria</taxon>
        <taxon>Pseudomonadati</taxon>
        <taxon>Bacteroidota</taxon>
        <taxon>Flavobacteriia</taxon>
        <taxon>Flavobacteriales</taxon>
        <taxon>Flavobacteriaceae</taxon>
        <taxon>Flavobacterium</taxon>
    </lineage>
</organism>
<keyword evidence="1" id="KW-0732">Signal</keyword>